<keyword evidence="2" id="KW-1185">Reference proteome</keyword>
<dbReference type="EMBL" id="KZ678438">
    <property type="protein sequence ID" value="PSR85722.1"/>
    <property type="molecule type" value="Genomic_DNA"/>
</dbReference>
<gene>
    <name evidence="1" type="ORF">BD289DRAFT_250790</name>
</gene>
<evidence type="ECO:0000313" key="2">
    <source>
        <dbReference type="Proteomes" id="UP000241462"/>
    </source>
</evidence>
<reference evidence="1 2" key="1">
    <citation type="journal article" date="2018" name="Mycol. Prog.">
        <title>Coniella lustricola, a new species from submerged detritus.</title>
        <authorList>
            <person name="Raudabaugh D.B."/>
            <person name="Iturriaga T."/>
            <person name="Carver A."/>
            <person name="Mondo S."/>
            <person name="Pangilinan J."/>
            <person name="Lipzen A."/>
            <person name="He G."/>
            <person name="Amirebrahimi M."/>
            <person name="Grigoriev I.V."/>
            <person name="Miller A.N."/>
        </authorList>
    </citation>
    <scope>NUCLEOTIDE SEQUENCE [LARGE SCALE GENOMIC DNA]</scope>
    <source>
        <strain evidence="1 2">B22-T-1</strain>
    </source>
</reference>
<dbReference type="Proteomes" id="UP000241462">
    <property type="component" value="Unassembled WGS sequence"/>
</dbReference>
<protein>
    <submittedName>
        <fullName evidence="1">Uncharacterized protein</fullName>
    </submittedName>
</protein>
<dbReference type="InParanoid" id="A0A2T3A8I3"/>
<dbReference type="AlphaFoldDB" id="A0A2T3A8I3"/>
<organism evidence="1 2">
    <name type="scientific">Coniella lustricola</name>
    <dbReference type="NCBI Taxonomy" id="2025994"/>
    <lineage>
        <taxon>Eukaryota</taxon>
        <taxon>Fungi</taxon>
        <taxon>Dikarya</taxon>
        <taxon>Ascomycota</taxon>
        <taxon>Pezizomycotina</taxon>
        <taxon>Sordariomycetes</taxon>
        <taxon>Sordariomycetidae</taxon>
        <taxon>Diaporthales</taxon>
        <taxon>Schizoparmaceae</taxon>
        <taxon>Coniella</taxon>
    </lineage>
</organism>
<evidence type="ECO:0000313" key="1">
    <source>
        <dbReference type="EMBL" id="PSR85722.1"/>
    </source>
</evidence>
<sequence length="97" mass="11300">MDGRAPLFIVYLCIFVRLHTQRHTRFQIRYQVFGLSARRLKGLLNSSYCYYTAECTDCPLCTYQSILRPRVTTIDFHIAHLWVTLVSSCGIFVLFSS</sequence>
<name>A0A2T3A8I3_9PEZI</name>
<accession>A0A2T3A8I3</accession>
<proteinExistence type="predicted"/>